<dbReference type="GeneID" id="94334355"/>
<comment type="caution">
    <text evidence="1">The sequence shown here is derived from an EMBL/GenBank/DDBJ whole genome shotgun (WGS) entry which is preliminary data.</text>
</comment>
<protein>
    <submittedName>
        <fullName evidence="1">Uncharacterized protein</fullName>
    </submittedName>
</protein>
<organism evidence="1 2">
    <name type="scientific">Babesia duncani</name>
    <dbReference type="NCBI Taxonomy" id="323732"/>
    <lineage>
        <taxon>Eukaryota</taxon>
        <taxon>Sar</taxon>
        <taxon>Alveolata</taxon>
        <taxon>Apicomplexa</taxon>
        <taxon>Aconoidasida</taxon>
        <taxon>Piroplasmida</taxon>
        <taxon>Babesiidae</taxon>
        <taxon>Babesia</taxon>
    </lineage>
</organism>
<dbReference type="Proteomes" id="UP001214638">
    <property type="component" value="Unassembled WGS sequence"/>
</dbReference>
<dbReference type="AlphaFoldDB" id="A0AAD9PLL1"/>
<dbReference type="RefSeq" id="XP_067803904.1">
    <property type="nucleotide sequence ID" value="XM_067945113.1"/>
</dbReference>
<accession>A0AAD9PLL1</accession>
<gene>
    <name evidence="1" type="ORF">BdWA1_000057</name>
</gene>
<dbReference type="EMBL" id="JALLKP010000001">
    <property type="protein sequence ID" value="KAK2197062.1"/>
    <property type="molecule type" value="Genomic_DNA"/>
</dbReference>
<proteinExistence type="predicted"/>
<evidence type="ECO:0000313" key="2">
    <source>
        <dbReference type="Proteomes" id="UP001214638"/>
    </source>
</evidence>
<reference evidence="1" key="1">
    <citation type="journal article" date="2023" name="Nat. Microbiol.">
        <title>Babesia duncani multi-omics identifies virulence factors and drug targets.</title>
        <authorList>
            <person name="Singh P."/>
            <person name="Lonardi S."/>
            <person name="Liang Q."/>
            <person name="Vydyam P."/>
            <person name="Khabirova E."/>
            <person name="Fang T."/>
            <person name="Gihaz S."/>
            <person name="Thekkiniath J."/>
            <person name="Munshi M."/>
            <person name="Abel S."/>
            <person name="Ciampossin L."/>
            <person name="Batugedara G."/>
            <person name="Gupta M."/>
            <person name="Lu X.M."/>
            <person name="Lenz T."/>
            <person name="Chakravarty S."/>
            <person name="Cornillot E."/>
            <person name="Hu Y."/>
            <person name="Ma W."/>
            <person name="Gonzalez L.M."/>
            <person name="Sanchez S."/>
            <person name="Estrada K."/>
            <person name="Sanchez-Flores A."/>
            <person name="Montero E."/>
            <person name="Harb O.S."/>
            <person name="Le Roch K.G."/>
            <person name="Mamoun C.B."/>
        </authorList>
    </citation>
    <scope>NUCLEOTIDE SEQUENCE</scope>
    <source>
        <strain evidence="1">WA1</strain>
    </source>
</reference>
<name>A0AAD9PLL1_9APIC</name>
<sequence>MFYSVTSNATIITPEITTIQNLQTTETTPSNAINSRCNYGMRNFERFTLKLPSHLWGINFGQNNKM</sequence>
<dbReference type="KEGG" id="bdw:94334355"/>
<evidence type="ECO:0000313" key="1">
    <source>
        <dbReference type="EMBL" id="KAK2197062.1"/>
    </source>
</evidence>
<keyword evidence="2" id="KW-1185">Reference proteome</keyword>